<dbReference type="GeneID" id="36580496"/>
<organism evidence="1 2">
    <name type="scientific">Hyaloscypha bicolor E</name>
    <dbReference type="NCBI Taxonomy" id="1095630"/>
    <lineage>
        <taxon>Eukaryota</taxon>
        <taxon>Fungi</taxon>
        <taxon>Dikarya</taxon>
        <taxon>Ascomycota</taxon>
        <taxon>Pezizomycotina</taxon>
        <taxon>Leotiomycetes</taxon>
        <taxon>Helotiales</taxon>
        <taxon>Hyaloscyphaceae</taxon>
        <taxon>Hyaloscypha</taxon>
        <taxon>Hyaloscypha bicolor</taxon>
    </lineage>
</organism>
<dbReference type="Proteomes" id="UP000235371">
    <property type="component" value="Unassembled WGS sequence"/>
</dbReference>
<dbReference type="RefSeq" id="XP_024737660.1">
    <property type="nucleotide sequence ID" value="XM_024872415.1"/>
</dbReference>
<accession>A0A2J6TCL3</accession>
<dbReference type="AlphaFoldDB" id="A0A2J6TCL3"/>
<evidence type="ECO:0000313" key="1">
    <source>
        <dbReference type="EMBL" id="PMD60756.1"/>
    </source>
</evidence>
<reference evidence="1 2" key="1">
    <citation type="submission" date="2016-04" db="EMBL/GenBank/DDBJ databases">
        <title>A degradative enzymes factory behind the ericoid mycorrhizal symbiosis.</title>
        <authorList>
            <consortium name="DOE Joint Genome Institute"/>
            <person name="Martino E."/>
            <person name="Morin E."/>
            <person name="Grelet G."/>
            <person name="Kuo A."/>
            <person name="Kohler A."/>
            <person name="Daghino S."/>
            <person name="Barry K."/>
            <person name="Choi C."/>
            <person name="Cichocki N."/>
            <person name="Clum A."/>
            <person name="Copeland A."/>
            <person name="Hainaut M."/>
            <person name="Haridas S."/>
            <person name="Labutti K."/>
            <person name="Lindquist E."/>
            <person name="Lipzen A."/>
            <person name="Khouja H.-R."/>
            <person name="Murat C."/>
            <person name="Ohm R."/>
            <person name="Olson A."/>
            <person name="Spatafora J."/>
            <person name="Veneault-Fourrey C."/>
            <person name="Henrissat B."/>
            <person name="Grigoriev I."/>
            <person name="Martin F."/>
            <person name="Perotto S."/>
        </authorList>
    </citation>
    <scope>NUCLEOTIDE SEQUENCE [LARGE SCALE GENOMIC DNA]</scope>
    <source>
        <strain evidence="1 2">E</strain>
    </source>
</reference>
<gene>
    <name evidence="1" type="ORF">K444DRAFT_388453</name>
</gene>
<evidence type="ECO:0000313" key="2">
    <source>
        <dbReference type="Proteomes" id="UP000235371"/>
    </source>
</evidence>
<dbReference type="InParanoid" id="A0A2J6TCL3"/>
<dbReference type="EMBL" id="KZ613788">
    <property type="protein sequence ID" value="PMD60756.1"/>
    <property type="molecule type" value="Genomic_DNA"/>
</dbReference>
<name>A0A2J6TCL3_9HELO</name>
<sequence>MVEMKERYFSFSGTALGFAAAHGLSPSDREAQIRGRGRPSYFYFFSWGASPPNPPGLAALEKGHLWHYHTIPERPKGPPPRQWPPEGQRSVTNALFTIIEKSEVRFGATASLDRGSGRMCIRIGRDDRTISNRRVRRLQERSADLNYDRLDESMGARTFGDWGRPIGD</sequence>
<proteinExistence type="predicted"/>
<keyword evidence="2" id="KW-1185">Reference proteome</keyword>
<protein>
    <submittedName>
        <fullName evidence="1">Uncharacterized protein</fullName>
    </submittedName>
</protein>